<comment type="caution">
    <text evidence="12">The sequence shown here is derived from an EMBL/GenBank/DDBJ whole genome shotgun (WGS) entry which is preliminary data.</text>
</comment>
<gene>
    <name evidence="12" type="ORF">B0I35DRAFT_475140</name>
</gene>
<evidence type="ECO:0000256" key="4">
    <source>
        <dbReference type="ARBA" id="ARBA00022801"/>
    </source>
</evidence>
<dbReference type="EMBL" id="JAGPNK010000002">
    <property type="protein sequence ID" value="KAH7326495.1"/>
    <property type="molecule type" value="Genomic_DNA"/>
</dbReference>
<dbReference type="SMART" id="SM00022">
    <property type="entry name" value="PLAc"/>
    <property type="match status" value="1"/>
</dbReference>
<evidence type="ECO:0000256" key="10">
    <source>
        <dbReference type="SAM" id="MobiDB-lite"/>
    </source>
</evidence>
<dbReference type="Pfam" id="PF01735">
    <property type="entry name" value="PLA2_B"/>
    <property type="match status" value="1"/>
</dbReference>
<keyword evidence="7" id="KW-0325">Glycoprotein</keyword>
<evidence type="ECO:0000256" key="2">
    <source>
        <dbReference type="ARBA" id="ARBA00013274"/>
    </source>
</evidence>
<dbReference type="GO" id="GO:0004622">
    <property type="term" value="F:phosphatidylcholine lysophospholipase activity"/>
    <property type="evidence" value="ECO:0007669"/>
    <property type="project" value="UniProtKB-EC"/>
</dbReference>
<dbReference type="GO" id="GO:0046475">
    <property type="term" value="P:glycerophospholipid catabolic process"/>
    <property type="evidence" value="ECO:0007669"/>
    <property type="project" value="TreeGrafter"/>
</dbReference>
<evidence type="ECO:0000256" key="7">
    <source>
        <dbReference type="ARBA" id="ARBA00023180"/>
    </source>
</evidence>
<evidence type="ECO:0000256" key="3">
    <source>
        <dbReference type="ARBA" id="ARBA00022729"/>
    </source>
</evidence>
<dbReference type="InterPro" id="IPR002642">
    <property type="entry name" value="LysoPLipase_cat_dom"/>
</dbReference>
<name>A0A8K0T3L8_9HYPO</name>
<evidence type="ECO:0000313" key="12">
    <source>
        <dbReference type="EMBL" id="KAH7326495.1"/>
    </source>
</evidence>
<evidence type="ECO:0000256" key="1">
    <source>
        <dbReference type="ARBA" id="ARBA00008780"/>
    </source>
</evidence>
<dbReference type="EC" id="3.1.1.5" evidence="2 9"/>
<reference evidence="12" key="1">
    <citation type="journal article" date="2021" name="Nat. Commun.">
        <title>Genetic determinants of endophytism in the Arabidopsis root mycobiome.</title>
        <authorList>
            <person name="Mesny F."/>
            <person name="Miyauchi S."/>
            <person name="Thiergart T."/>
            <person name="Pickel B."/>
            <person name="Atanasova L."/>
            <person name="Karlsson M."/>
            <person name="Huettel B."/>
            <person name="Barry K.W."/>
            <person name="Haridas S."/>
            <person name="Chen C."/>
            <person name="Bauer D."/>
            <person name="Andreopoulos W."/>
            <person name="Pangilinan J."/>
            <person name="LaButti K."/>
            <person name="Riley R."/>
            <person name="Lipzen A."/>
            <person name="Clum A."/>
            <person name="Drula E."/>
            <person name="Henrissat B."/>
            <person name="Kohler A."/>
            <person name="Grigoriev I.V."/>
            <person name="Martin F.M."/>
            <person name="Hacquard S."/>
        </authorList>
    </citation>
    <scope>NUCLEOTIDE SEQUENCE</scope>
    <source>
        <strain evidence="12">MPI-CAGE-CH-0235</strain>
    </source>
</reference>
<keyword evidence="5 8" id="KW-0442">Lipid degradation</keyword>
<comment type="catalytic activity">
    <reaction evidence="9">
        <text>a 1-acyl-sn-glycero-3-phosphocholine + H2O = sn-glycerol 3-phosphocholine + a fatty acid + H(+)</text>
        <dbReference type="Rhea" id="RHEA:15177"/>
        <dbReference type="ChEBI" id="CHEBI:15377"/>
        <dbReference type="ChEBI" id="CHEBI:15378"/>
        <dbReference type="ChEBI" id="CHEBI:16870"/>
        <dbReference type="ChEBI" id="CHEBI:28868"/>
        <dbReference type="ChEBI" id="CHEBI:58168"/>
        <dbReference type="EC" id="3.1.1.5"/>
    </reaction>
</comment>
<dbReference type="PROSITE" id="PS51210">
    <property type="entry name" value="PLA2C"/>
    <property type="match status" value="1"/>
</dbReference>
<evidence type="ECO:0000256" key="6">
    <source>
        <dbReference type="ARBA" id="ARBA00023098"/>
    </source>
</evidence>
<dbReference type="PANTHER" id="PTHR10728:SF33">
    <property type="entry name" value="LYSOPHOSPHOLIPASE 1-RELATED"/>
    <property type="match status" value="1"/>
</dbReference>
<evidence type="ECO:0000256" key="5">
    <source>
        <dbReference type="ARBA" id="ARBA00022963"/>
    </source>
</evidence>
<organism evidence="12 13">
    <name type="scientific">Stachybotrys elegans</name>
    <dbReference type="NCBI Taxonomy" id="80388"/>
    <lineage>
        <taxon>Eukaryota</taxon>
        <taxon>Fungi</taxon>
        <taxon>Dikarya</taxon>
        <taxon>Ascomycota</taxon>
        <taxon>Pezizomycotina</taxon>
        <taxon>Sordariomycetes</taxon>
        <taxon>Hypocreomycetidae</taxon>
        <taxon>Hypocreales</taxon>
        <taxon>Stachybotryaceae</taxon>
        <taxon>Stachybotrys</taxon>
    </lineage>
</organism>
<evidence type="ECO:0000256" key="9">
    <source>
        <dbReference type="RuleBase" id="RU362103"/>
    </source>
</evidence>
<dbReference type="PANTHER" id="PTHR10728">
    <property type="entry name" value="CYTOSOLIC PHOSPHOLIPASE A2"/>
    <property type="match status" value="1"/>
</dbReference>
<feature type="signal peptide" evidence="9">
    <location>
        <begin position="1"/>
        <end position="23"/>
    </location>
</feature>
<proteinExistence type="inferred from homology"/>
<evidence type="ECO:0000256" key="8">
    <source>
        <dbReference type="PROSITE-ProRule" id="PRU00555"/>
    </source>
</evidence>
<feature type="domain" description="PLA2c" evidence="11">
    <location>
        <begin position="36"/>
        <end position="597"/>
    </location>
</feature>
<accession>A0A8K0T3L8</accession>
<dbReference type="Gene3D" id="3.40.1090.10">
    <property type="entry name" value="Cytosolic phospholipase A2 catalytic domain"/>
    <property type="match status" value="1"/>
</dbReference>
<dbReference type="InterPro" id="IPR016035">
    <property type="entry name" value="Acyl_Trfase/lysoPLipase"/>
</dbReference>
<keyword evidence="3 9" id="KW-0732">Signal</keyword>
<keyword evidence="6 8" id="KW-0443">Lipid metabolism</keyword>
<sequence length="678" mass="73239">MNLRIASRSVLVAVLSGTALVQGQQSQDPYAPTYTECPSDLTIRAASEGLSRRETLWKDARSEAVLNSMETYLNNANITGLDVGEYVQRLNTSTVPVVGLAISGGGTQSGIGGLGIWQAFDGRHPASVRAGTGGLGQILYYLTGLSGGGAVTVAILAANDFSTTEHILRTTNFSIDYETGPTGNDTEYFENIFQTVGSKAEQNFPVSVADVFGQWWGVWLPENATFMSWSHVARRGTAFESGQAPMPIVVLAEVIPGTSPEIGGLMYPGRNSTNGFDLTSYEVTPFKFGSWLGGRIQAFFPTEWLGTAVNNGTVQNRSECVQGFDQIGFIQGSTANAFTAYLIDDFYNIPVFAKRSLQGALETRQSDTGDVRIPPGQEDNPFVQLVGQVASVFNQTFNESLWATYPNPFENYNEAMEGVDELLLLDGSLTGETDPIRPLIVPDRDVDLIIVYEASSDAAYNWVNGTNLINSAQSAHEGNIPFPEIPDVQTIVGLGLNRQPTFFGCNASAGTPLVLYLPNSPWSAYANFTFYKSSFTDTQINATLGNAFELATYGQEEEWSACLACAAVNASLARVEMEIPDQCTQCFNMHCWNGKTIQDEVTSAAFDLKLRLQSDVSYREWNESIWNNQSAQVSTGGSSGTEDSSNDDTGASSTTFASQGTMGLVTVLTMMAMGFSLL</sequence>
<keyword evidence="4 8" id="KW-0378">Hydrolase</keyword>
<dbReference type="GO" id="GO:0005829">
    <property type="term" value="C:cytosol"/>
    <property type="evidence" value="ECO:0007669"/>
    <property type="project" value="TreeGrafter"/>
</dbReference>
<comment type="similarity">
    <text evidence="1 9">Belongs to the lysophospholipase family.</text>
</comment>
<evidence type="ECO:0000259" key="11">
    <source>
        <dbReference type="PROSITE" id="PS51210"/>
    </source>
</evidence>
<protein>
    <recommendedName>
        <fullName evidence="2 9">Lysophospholipase</fullName>
        <ecNumber evidence="2 9">3.1.1.5</ecNumber>
    </recommendedName>
</protein>
<feature type="region of interest" description="Disordered" evidence="10">
    <location>
        <begin position="630"/>
        <end position="654"/>
    </location>
</feature>
<dbReference type="OrthoDB" id="4084751at2759"/>
<keyword evidence="13" id="KW-1185">Reference proteome</keyword>
<dbReference type="GO" id="GO:0004623">
    <property type="term" value="F:phospholipase A2 activity"/>
    <property type="evidence" value="ECO:0007669"/>
    <property type="project" value="TreeGrafter"/>
</dbReference>
<dbReference type="SUPFAM" id="SSF52151">
    <property type="entry name" value="FabD/lysophospholipase-like"/>
    <property type="match status" value="1"/>
</dbReference>
<feature type="compositionally biased region" description="Low complexity" evidence="10">
    <location>
        <begin position="634"/>
        <end position="650"/>
    </location>
</feature>
<feature type="chain" id="PRO_5035488845" description="Lysophospholipase" evidence="9">
    <location>
        <begin position="24"/>
        <end position="678"/>
    </location>
</feature>
<dbReference type="AlphaFoldDB" id="A0A8K0T3L8"/>
<dbReference type="Proteomes" id="UP000813444">
    <property type="component" value="Unassembled WGS sequence"/>
</dbReference>
<evidence type="ECO:0000313" key="13">
    <source>
        <dbReference type="Proteomes" id="UP000813444"/>
    </source>
</evidence>